<dbReference type="Pfam" id="PF07568">
    <property type="entry name" value="HisKA_2"/>
    <property type="match status" value="1"/>
</dbReference>
<dbReference type="Gene3D" id="3.30.450.40">
    <property type="match status" value="2"/>
</dbReference>
<dbReference type="InterPro" id="IPR011102">
    <property type="entry name" value="Sig_transdc_His_kinase_HWE"/>
</dbReference>
<evidence type="ECO:0000256" key="6">
    <source>
        <dbReference type="ARBA" id="ARBA00022777"/>
    </source>
</evidence>
<keyword evidence="5" id="KW-0547">Nucleotide-binding</keyword>
<dbReference type="InterPro" id="IPR003018">
    <property type="entry name" value="GAF"/>
</dbReference>
<dbReference type="Gene3D" id="3.30.565.10">
    <property type="entry name" value="Histidine kinase-like ATPase, C-terminal domain"/>
    <property type="match status" value="1"/>
</dbReference>
<dbReference type="SMART" id="SM00065">
    <property type="entry name" value="GAF"/>
    <property type="match status" value="2"/>
</dbReference>
<keyword evidence="6" id="KW-0418">Kinase</keyword>
<dbReference type="Proteomes" id="UP000287394">
    <property type="component" value="Chromosome"/>
</dbReference>
<dbReference type="SUPFAM" id="SSF55874">
    <property type="entry name" value="ATPase domain of HSP90 chaperone/DNA topoisomerase II/histidine kinase"/>
    <property type="match status" value="1"/>
</dbReference>
<gene>
    <name evidence="8" type="ORF">CCAX7_37720</name>
</gene>
<dbReference type="EC" id="2.7.13.3" evidence="2"/>
<dbReference type="AlphaFoldDB" id="A0A402D0Z3"/>
<reference evidence="8 9" key="1">
    <citation type="journal article" date="2019" name="Int. J. Syst. Evol. Microbiol.">
        <title>Capsulimonas corticalis gen. nov., sp. nov., an aerobic capsulated bacterium, of a novel bacterial order, Capsulimonadales ord. nov., of the class Armatimonadia of the phylum Armatimonadetes.</title>
        <authorList>
            <person name="Li J."/>
            <person name="Kudo C."/>
            <person name="Tonouchi A."/>
        </authorList>
    </citation>
    <scope>NUCLEOTIDE SEQUENCE [LARGE SCALE GENOMIC DNA]</scope>
    <source>
        <strain evidence="8 9">AX-7</strain>
    </source>
</reference>
<proteinExistence type="predicted"/>
<keyword evidence="7" id="KW-0067">ATP-binding</keyword>
<dbReference type="GO" id="GO:0004673">
    <property type="term" value="F:protein histidine kinase activity"/>
    <property type="evidence" value="ECO:0007669"/>
    <property type="project" value="UniProtKB-EC"/>
</dbReference>
<protein>
    <recommendedName>
        <fullName evidence="2">histidine kinase</fullName>
        <ecNumber evidence="2">2.7.13.3</ecNumber>
    </recommendedName>
</protein>
<sequence length="603" mass="66620">MKQHNFRNSSVPPKIGFGRRNLFLKRHSESLSTQEAANRSLRRSLENMGKELRGAHARIREMERAHDERSAEGEALRKIGETTGSLFDLEEMLRAVAGIAVQVTGTDSSQVYLFNEAHDTLILRAVDAESEPDEVVGKLRLKVGEGLTGWVAKNKEAVALDHDAQHDARFKFVPELQEDKYQSILSVPLVYRNDVLGVINVRTVKTHQYTQTQVRLLQSIAAQISGAVENSRQYRKLEKRTSQLSALSEVSKTITSDLYLEEILQLIVAATAKTMAFKICTLMLLDEDKQELVIKATQSKSKDYVKKANIKVGDSVAGRAVAEGRTITVHDLKHSAEYASPEIARKEGLSSMAAVPLMVKNKKIGVLNCYTEKPHNFTEEEISLLTALGNHAAIAIEHAKLMVKSAIIQEMHHRVKNNLQQVASLLRLQMHYAGERTVEQVITESLNRILAIASVHELLAREDLDIISVKKIAESIVQATGQSIIAPGKHIRMTIEGPDILLPSSQATSVALILNELVQNAVEHGFGPSFDEGSISIRLHEDSRHVELLVTNDGQPLAATFDIKKTNSLGLQIVESLVNGDLQGKFTLTNVDDTTVAAINFGK</sequence>
<keyword evidence="9" id="KW-1185">Reference proteome</keyword>
<keyword evidence="4" id="KW-0808">Transferase</keyword>
<dbReference type="EMBL" id="AP025739">
    <property type="protein sequence ID" value="BDI31721.1"/>
    <property type="molecule type" value="Genomic_DNA"/>
</dbReference>
<evidence type="ECO:0000256" key="5">
    <source>
        <dbReference type="ARBA" id="ARBA00022741"/>
    </source>
</evidence>
<evidence type="ECO:0000256" key="3">
    <source>
        <dbReference type="ARBA" id="ARBA00022553"/>
    </source>
</evidence>
<dbReference type="RefSeq" id="WP_119323233.1">
    <property type="nucleotide sequence ID" value="NZ_AP025739.1"/>
</dbReference>
<dbReference type="SUPFAM" id="SSF55781">
    <property type="entry name" value="GAF domain-like"/>
    <property type="match status" value="2"/>
</dbReference>
<evidence type="ECO:0000256" key="2">
    <source>
        <dbReference type="ARBA" id="ARBA00012438"/>
    </source>
</evidence>
<dbReference type="SMART" id="SM00911">
    <property type="entry name" value="HWE_HK"/>
    <property type="match status" value="1"/>
</dbReference>
<dbReference type="KEGG" id="ccot:CCAX7_37720"/>
<evidence type="ECO:0000256" key="4">
    <source>
        <dbReference type="ARBA" id="ARBA00022679"/>
    </source>
</evidence>
<name>A0A402D0Z3_9BACT</name>
<dbReference type="GO" id="GO:0005524">
    <property type="term" value="F:ATP binding"/>
    <property type="evidence" value="ECO:0007669"/>
    <property type="project" value="UniProtKB-KW"/>
</dbReference>
<keyword evidence="3" id="KW-0597">Phosphoprotein</keyword>
<evidence type="ECO:0000313" key="8">
    <source>
        <dbReference type="EMBL" id="BDI31721.1"/>
    </source>
</evidence>
<dbReference type="Pfam" id="PF13185">
    <property type="entry name" value="GAF_2"/>
    <property type="match status" value="2"/>
</dbReference>
<accession>A0A402D0Z3</accession>
<dbReference type="PANTHER" id="PTHR41523:SF8">
    <property type="entry name" value="ETHYLENE RESPONSE SENSOR PROTEIN"/>
    <property type="match status" value="1"/>
</dbReference>
<evidence type="ECO:0000313" key="9">
    <source>
        <dbReference type="Proteomes" id="UP000287394"/>
    </source>
</evidence>
<dbReference type="OrthoDB" id="9767435at2"/>
<dbReference type="InterPro" id="IPR036890">
    <property type="entry name" value="HATPase_C_sf"/>
</dbReference>
<organism evidence="8 9">
    <name type="scientific">Capsulimonas corticalis</name>
    <dbReference type="NCBI Taxonomy" id="2219043"/>
    <lineage>
        <taxon>Bacteria</taxon>
        <taxon>Bacillati</taxon>
        <taxon>Armatimonadota</taxon>
        <taxon>Armatimonadia</taxon>
        <taxon>Capsulimonadales</taxon>
        <taxon>Capsulimonadaceae</taxon>
        <taxon>Capsulimonas</taxon>
    </lineage>
</organism>
<evidence type="ECO:0000256" key="1">
    <source>
        <dbReference type="ARBA" id="ARBA00000085"/>
    </source>
</evidence>
<dbReference type="InterPro" id="IPR011495">
    <property type="entry name" value="Sig_transdc_His_kin_sub2_dim/P"/>
</dbReference>
<dbReference type="PANTHER" id="PTHR41523">
    <property type="entry name" value="TWO-COMPONENT SYSTEM SENSOR PROTEIN"/>
    <property type="match status" value="1"/>
</dbReference>
<evidence type="ECO:0000256" key="7">
    <source>
        <dbReference type="ARBA" id="ARBA00022840"/>
    </source>
</evidence>
<dbReference type="InterPro" id="IPR003594">
    <property type="entry name" value="HATPase_dom"/>
</dbReference>
<dbReference type="Pfam" id="PF13581">
    <property type="entry name" value="HATPase_c_2"/>
    <property type="match status" value="1"/>
</dbReference>
<dbReference type="InterPro" id="IPR029016">
    <property type="entry name" value="GAF-like_dom_sf"/>
</dbReference>
<comment type="catalytic activity">
    <reaction evidence="1">
        <text>ATP + protein L-histidine = ADP + protein N-phospho-L-histidine.</text>
        <dbReference type="EC" id="2.7.13.3"/>
    </reaction>
</comment>